<proteinExistence type="predicted"/>
<accession>A0A386WG72</accession>
<dbReference type="AlphaFoldDB" id="A0A386WG72"/>
<dbReference type="RefSeq" id="WP_120569468.1">
    <property type="nucleotide sequence ID" value="NZ_CP024087.1"/>
</dbReference>
<keyword evidence="1" id="KW-0472">Membrane</keyword>
<dbReference type="EMBL" id="CP024087">
    <property type="protein sequence ID" value="AYF27101.1"/>
    <property type="molecule type" value="Genomic_DNA"/>
</dbReference>
<keyword evidence="1" id="KW-1133">Transmembrane helix</keyword>
<name>A0A386WG72_9ACTN</name>
<evidence type="ECO:0000313" key="2">
    <source>
        <dbReference type="EMBL" id="AYF27101.1"/>
    </source>
</evidence>
<evidence type="ECO:0000313" key="3">
    <source>
        <dbReference type="Proteomes" id="UP000267804"/>
    </source>
</evidence>
<keyword evidence="1" id="KW-0812">Transmembrane</keyword>
<gene>
    <name evidence="2" type="ORF">CSH63_06620</name>
</gene>
<dbReference type="KEGG" id="mtua:CSH63_06620"/>
<evidence type="ECO:0000256" key="1">
    <source>
        <dbReference type="SAM" id="Phobius"/>
    </source>
</evidence>
<dbReference type="Proteomes" id="UP000267804">
    <property type="component" value="Chromosome"/>
</dbReference>
<sequence length="159" mass="16940">MSYLPSQPYPPMPGGVSPLIAYPHPITPPPGCGVLVVSVNRGPYLIPVPVTSRFKIDRQVVAIPGEGTWHVAVPAGSHDVRYTDFVGVPLVTTTLAVQPGAAHHLAFRFGGWRNRVYDGYGTDVTRFGLWSNYSVMLVLLAVLGVVCCGAFGLVLGSNP</sequence>
<organism evidence="2 3">
    <name type="scientific">Micromonospora tulbaghiae</name>
    <dbReference type="NCBI Taxonomy" id="479978"/>
    <lineage>
        <taxon>Bacteria</taxon>
        <taxon>Bacillati</taxon>
        <taxon>Actinomycetota</taxon>
        <taxon>Actinomycetes</taxon>
        <taxon>Micromonosporales</taxon>
        <taxon>Micromonosporaceae</taxon>
        <taxon>Micromonospora</taxon>
    </lineage>
</organism>
<protein>
    <submittedName>
        <fullName evidence="2">Uncharacterized protein</fullName>
    </submittedName>
</protein>
<reference evidence="2 3" key="1">
    <citation type="submission" date="2017-10" db="EMBL/GenBank/DDBJ databases">
        <title>Integration of genomic and chemical information greatly accelerates assignment of the full stereostructure of myelolactone, a potent inhibitor of myeloma from a marine-derived Micromonospora.</title>
        <authorList>
            <person name="Kim M.C."/>
            <person name="Machado H."/>
            <person name="Jensen P.R."/>
            <person name="Fenical W."/>
        </authorList>
    </citation>
    <scope>NUCLEOTIDE SEQUENCE [LARGE SCALE GENOMIC DNA]</scope>
    <source>
        <strain evidence="2 3">CNY-010</strain>
    </source>
</reference>
<feature type="transmembrane region" description="Helical" evidence="1">
    <location>
        <begin position="135"/>
        <end position="156"/>
    </location>
</feature>